<sequence>MPAHDDSPIASLLMRNEEWAAGIDRMNPQTFLRMATERQQPKVLWIGCADSRVPESVVTASVPGDIFVHRNIANQFSPDDPNGASVVQFAVQSTRVTDVVVVGHTRCGGVQAALGVANGDAPPDGPLGQWLRDLVDLANELPPAPPPAAETILMDANVARAVSRVRDFISNLKPIQDGSPHRVKIVGMVYELETGRLRRIGDHLAAECMAESMP</sequence>
<evidence type="ECO:0000256" key="8">
    <source>
        <dbReference type="RuleBase" id="RU003956"/>
    </source>
</evidence>
<dbReference type="GO" id="GO:0004089">
    <property type="term" value="F:carbonate dehydratase activity"/>
    <property type="evidence" value="ECO:0007669"/>
    <property type="project" value="UniProtKB-UniRule"/>
</dbReference>
<dbReference type="GO" id="GO:0008270">
    <property type="term" value="F:zinc ion binding"/>
    <property type="evidence" value="ECO:0007669"/>
    <property type="project" value="UniProtKB-UniRule"/>
</dbReference>
<comment type="similarity">
    <text evidence="1 8">Belongs to the beta-class carbonic anhydrase family.</text>
</comment>
<organism evidence="9 10">
    <name type="scientific">Daedalea quercina L-15889</name>
    <dbReference type="NCBI Taxonomy" id="1314783"/>
    <lineage>
        <taxon>Eukaryota</taxon>
        <taxon>Fungi</taxon>
        <taxon>Dikarya</taxon>
        <taxon>Basidiomycota</taxon>
        <taxon>Agaricomycotina</taxon>
        <taxon>Agaricomycetes</taxon>
        <taxon>Polyporales</taxon>
        <taxon>Fomitopsis</taxon>
    </lineage>
</organism>
<keyword evidence="5 8" id="KW-0456">Lyase</keyword>
<proteinExistence type="inferred from homology"/>
<dbReference type="SMART" id="SM00947">
    <property type="entry name" value="Pro_CA"/>
    <property type="match status" value="1"/>
</dbReference>
<evidence type="ECO:0000256" key="2">
    <source>
        <dbReference type="ARBA" id="ARBA00012925"/>
    </source>
</evidence>
<dbReference type="EMBL" id="KV429055">
    <property type="protein sequence ID" value="KZT69842.1"/>
    <property type="molecule type" value="Genomic_DNA"/>
</dbReference>
<dbReference type="PANTHER" id="PTHR11002">
    <property type="entry name" value="CARBONIC ANHYDRASE"/>
    <property type="match status" value="1"/>
</dbReference>
<evidence type="ECO:0000256" key="6">
    <source>
        <dbReference type="ARBA" id="ARBA00048348"/>
    </source>
</evidence>
<name>A0A165QRU4_9APHY</name>
<comment type="cofactor">
    <cofactor evidence="7">
        <name>Zn(2+)</name>
        <dbReference type="ChEBI" id="CHEBI:29105"/>
    </cofactor>
    <text evidence="7">Binds 1 zinc ion per subunit.</text>
</comment>
<dbReference type="GO" id="GO:0034599">
    <property type="term" value="P:cellular response to oxidative stress"/>
    <property type="evidence" value="ECO:0007669"/>
    <property type="project" value="TreeGrafter"/>
</dbReference>
<evidence type="ECO:0000313" key="9">
    <source>
        <dbReference type="EMBL" id="KZT69842.1"/>
    </source>
</evidence>
<evidence type="ECO:0000256" key="4">
    <source>
        <dbReference type="ARBA" id="ARBA00022833"/>
    </source>
</evidence>
<reference evidence="9 10" key="1">
    <citation type="journal article" date="2016" name="Mol. Biol. Evol.">
        <title>Comparative Genomics of Early-Diverging Mushroom-Forming Fungi Provides Insights into the Origins of Lignocellulose Decay Capabilities.</title>
        <authorList>
            <person name="Nagy L.G."/>
            <person name="Riley R."/>
            <person name="Tritt A."/>
            <person name="Adam C."/>
            <person name="Daum C."/>
            <person name="Floudas D."/>
            <person name="Sun H."/>
            <person name="Yadav J.S."/>
            <person name="Pangilinan J."/>
            <person name="Larsson K.H."/>
            <person name="Matsuura K."/>
            <person name="Barry K."/>
            <person name="Labutti K."/>
            <person name="Kuo R."/>
            <person name="Ohm R.A."/>
            <person name="Bhattacharya S.S."/>
            <person name="Shirouzu T."/>
            <person name="Yoshinaga Y."/>
            <person name="Martin F.M."/>
            <person name="Grigoriev I.V."/>
            <person name="Hibbett D.S."/>
        </authorList>
    </citation>
    <scope>NUCLEOTIDE SEQUENCE [LARGE SCALE GENOMIC DNA]</scope>
    <source>
        <strain evidence="9 10">L-15889</strain>
    </source>
</reference>
<keyword evidence="10" id="KW-1185">Reference proteome</keyword>
<dbReference type="PANTHER" id="PTHR11002:SF76">
    <property type="entry name" value="CARBONIC ANHYDRASE"/>
    <property type="match status" value="1"/>
</dbReference>
<evidence type="ECO:0000256" key="7">
    <source>
        <dbReference type="PIRSR" id="PIRSR601765-1"/>
    </source>
</evidence>
<feature type="binding site" evidence="7">
    <location>
        <position position="50"/>
    </location>
    <ligand>
        <name>Zn(2+)</name>
        <dbReference type="ChEBI" id="CHEBI:29105"/>
    </ligand>
</feature>
<feature type="binding site" evidence="7">
    <location>
        <position position="104"/>
    </location>
    <ligand>
        <name>Zn(2+)</name>
        <dbReference type="ChEBI" id="CHEBI:29105"/>
    </ligand>
</feature>
<comment type="catalytic activity">
    <reaction evidence="6 8">
        <text>hydrogencarbonate + H(+) = CO2 + H2O</text>
        <dbReference type="Rhea" id="RHEA:10748"/>
        <dbReference type="ChEBI" id="CHEBI:15377"/>
        <dbReference type="ChEBI" id="CHEBI:15378"/>
        <dbReference type="ChEBI" id="CHEBI:16526"/>
        <dbReference type="ChEBI" id="CHEBI:17544"/>
        <dbReference type="EC" id="4.2.1.1"/>
    </reaction>
</comment>
<gene>
    <name evidence="9" type="ORF">DAEQUDRAFT_765162</name>
</gene>
<feature type="binding site" evidence="7">
    <location>
        <position position="48"/>
    </location>
    <ligand>
        <name>Zn(2+)</name>
        <dbReference type="ChEBI" id="CHEBI:29105"/>
    </ligand>
</feature>
<dbReference type="InterPro" id="IPR001765">
    <property type="entry name" value="Carbonic_anhydrase"/>
</dbReference>
<dbReference type="AlphaFoldDB" id="A0A165QRU4"/>
<evidence type="ECO:0000256" key="1">
    <source>
        <dbReference type="ARBA" id="ARBA00006217"/>
    </source>
</evidence>
<dbReference type="SUPFAM" id="SSF53056">
    <property type="entry name" value="beta-carbonic anhydrase, cab"/>
    <property type="match status" value="1"/>
</dbReference>
<protein>
    <recommendedName>
        <fullName evidence="2 8">Carbonic anhydrase</fullName>
        <ecNumber evidence="2 8">4.2.1.1</ecNumber>
    </recommendedName>
    <alternativeName>
        <fullName evidence="8">Carbonate dehydratase</fullName>
    </alternativeName>
</protein>
<evidence type="ECO:0000256" key="3">
    <source>
        <dbReference type="ARBA" id="ARBA00022723"/>
    </source>
</evidence>
<dbReference type="Gene3D" id="3.40.1050.10">
    <property type="entry name" value="Carbonic anhydrase"/>
    <property type="match status" value="1"/>
</dbReference>
<dbReference type="EC" id="4.2.1.1" evidence="2 8"/>
<dbReference type="Proteomes" id="UP000076727">
    <property type="component" value="Unassembled WGS sequence"/>
</dbReference>
<dbReference type="InterPro" id="IPR036874">
    <property type="entry name" value="Carbonic_anhydrase_sf"/>
</dbReference>
<dbReference type="GO" id="GO:0071244">
    <property type="term" value="P:cellular response to carbon dioxide"/>
    <property type="evidence" value="ECO:0007669"/>
    <property type="project" value="TreeGrafter"/>
</dbReference>
<accession>A0A165QRU4</accession>
<evidence type="ECO:0000313" key="10">
    <source>
        <dbReference type="Proteomes" id="UP000076727"/>
    </source>
</evidence>
<dbReference type="STRING" id="1314783.A0A165QRU4"/>
<evidence type="ECO:0000256" key="5">
    <source>
        <dbReference type="ARBA" id="ARBA00023239"/>
    </source>
</evidence>
<keyword evidence="4 7" id="KW-0862">Zinc</keyword>
<feature type="binding site" evidence="7">
    <location>
        <position position="107"/>
    </location>
    <ligand>
        <name>Zn(2+)</name>
        <dbReference type="ChEBI" id="CHEBI:29105"/>
    </ligand>
</feature>
<comment type="function">
    <text evidence="8">Reversible hydration of carbon dioxide.</text>
</comment>
<keyword evidence="3 7" id="KW-0479">Metal-binding</keyword>
<dbReference type="OrthoDB" id="10248475at2759"/>
<dbReference type="Pfam" id="PF00484">
    <property type="entry name" value="Pro_CA"/>
    <property type="match status" value="1"/>
</dbReference>